<dbReference type="Gene3D" id="3.40.50.720">
    <property type="entry name" value="NAD(P)-binding Rossmann-like Domain"/>
    <property type="match status" value="1"/>
</dbReference>
<name>I3X7J0_SINF2</name>
<evidence type="ECO:0000259" key="1">
    <source>
        <dbReference type="SMART" id="SM00881"/>
    </source>
</evidence>
<dbReference type="EMBL" id="CP003563">
    <property type="protein sequence ID" value="AFL51846.1"/>
    <property type="molecule type" value="Genomic_DNA"/>
</dbReference>
<dbReference type="eggNOG" id="COG1832">
    <property type="taxonomic scope" value="Bacteria"/>
</dbReference>
<evidence type="ECO:0000313" key="2">
    <source>
        <dbReference type="EMBL" id="AFL51846.1"/>
    </source>
</evidence>
<dbReference type="KEGG" id="sfd:USDA257_c32790"/>
<dbReference type="STRING" id="1185652.USDA257_c32790"/>
<feature type="domain" description="CoA-binding" evidence="1">
    <location>
        <begin position="31"/>
        <end position="128"/>
    </location>
</feature>
<evidence type="ECO:0000313" key="3">
    <source>
        <dbReference type="Proteomes" id="UP000006180"/>
    </source>
</evidence>
<dbReference type="PANTHER" id="PTHR33303:SF2">
    <property type="entry name" value="COA-BINDING DOMAIN-CONTAINING PROTEIN"/>
    <property type="match status" value="1"/>
</dbReference>
<reference evidence="2 3" key="1">
    <citation type="journal article" date="2012" name="J. Bacteriol.">
        <title>Complete genome sequence of the broad-host-range strain Sinorhizobium fredii USDA257.</title>
        <authorList>
            <person name="Schuldes J."/>
            <person name="Rodriguez Orbegoso M."/>
            <person name="Schmeisser C."/>
            <person name="Krishnan H.B."/>
            <person name="Daniel R."/>
            <person name="Streit W.R."/>
        </authorList>
    </citation>
    <scope>NUCLEOTIDE SEQUENCE [LARGE SCALE GENOMIC DNA]</scope>
    <source>
        <strain evidence="2 3">USDA 257</strain>
    </source>
</reference>
<dbReference type="Proteomes" id="UP000006180">
    <property type="component" value="Chromosome"/>
</dbReference>
<dbReference type="Pfam" id="PF13380">
    <property type="entry name" value="CoA_binding_2"/>
    <property type="match status" value="1"/>
</dbReference>
<organism evidence="2 3">
    <name type="scientific">Sinorhizobium fredii (strain USDA 257)</name>
    <dbReference type="NCBI Taxonomy" id="1185652"/>
    <lineage>
        <taxon>Bacteria</taxon>
        <taxon>Pseudomonadati</taxon>
        <taxon>Pseudomonadota</taxon>
        <taxon>Alphaproteobacteria</taxon>
        <taxon>Hyphomicrobiales</taxon>
        <taxon>Rhizobiaceae</taxon>
        <taxon>Sinorhizobium/Ensifer group</taxon>
        <taxon>Sinorhizobium</taxon>
    </lineage>
</organism>
<protein>
    <submittedName>
        <fullName evidence="2">Uncharacterized protein YccU</fullName>
    </submittedName>
</protein>
<dbReference type="InterPro" id="IPR036291">
    <property type="entry name" value="NAD(P)-bd_dom_sf"/>
</dbReference>
<proteinExistence type="predicted"/>
<gene>
    <name evidence="2" type="primary">yccU</name>
    <name evidence="2" type="ORF">USDA257_c32790</name>
</gene>
<sequence length="159" mass="17314">MGRQLSAQPIAIPGRASMNHDVYPDHYLADILRETKTIALVGASPKAERASHRVMAFLLRKGYRVIPVNPGHAGRAILDQTVVARLADIQEPIDMVDVFRAAHALPALVDEILALPNLPKAIWGQLSVRDDKAAEKAEAAGINVVMDRCPAIEYPRLIG</sequence>
<dbReference type="AlphaFoldDB" id="I3X7J0"/>
<dbReference type="HOGENOM" id="CLU_112567_0_0_5"/>
<dbReference type="InterPro" id="IPR003781">
    <property type="entry name" value="CoA-bd"/>
</dbReference>
<dbReference type="PANTHER" id="PTHR33303">
    <property type="entry name" value="CYTOPLASMIC PROTEIN-RELATED"/>
    <property type="match status" value="1"/>
</dbReference>
<dbReference type="SUPFAM" id="SSF51735">
    <property type="entry name" value="NAD(P)-binding Rossmann-fold domains"/>
    <property type="match status" value="1"/>
</dbReference>
<dbReference type="PATRIC" id="fig|1185652.3.peg.3409"/>
<dbReference type="SMART" id="SM00881">
    <property type="entry name" value="CoA_binding"/>
    <property type="match status" value="1"/>
</dbReference>
<accession>I3X7J0</accession>